<dbReference type="EMBL" id="VOIH02000006">
    <property type="protein sequence ID" value="KAF3445308.1"/>
    <property type="molecule type" value="Genomic_DNA"/>
</dbReference>
<comment type="caution">
    <text evidence="2">The sequence shown here is derived from an EMBL/GenBank/DDBJ whole genome shotgun (WGS) entry which is preliminary data.</text>
</comment>
<evidence type="ECO:0000256" key="1">
    <source>
        <dbReference type="SAM" id="MobiDB-lite"/>
    </source>
</evidence>
<dbReference type="PANTHER" id="PTHR48449">
    <property type="entry name" value="DUF1985 DOMAIN-CONTAINING PROTEIN"/>
    <property type="match status" value="1"/>
</dbReference>
<reference evidence="2" key="1">
    <citation type="submission" date="2020-03" db="EMBL/GenBank/DDBJ databases">
        <title>A high-quality chromosome-level genome assembly of a woody plant with both climbing and erect habits, Rhamnella rubrinervis.</title>
        <authorList>
            <person name="Lu Z."/>
            <person name="Yang Y."/>
            <person name="Zhu X."/>
            <person name="Sun Y."/>
        </authorList>
    </citation>
    <scope>NUCLEOTIDE SEQUENCE</scope>
    <source>
        <strain evidence="2">BYM</strain>
        <tissue evidence="2">Leaf</tissue>
    </source>
</reference>
<accession>A0A8K0H455</accession>
<feature type="region of interest" description="Disordered" evidence="1">
    <location>
        <begin position="178"/>
        <end position="197"/>
    </location>
</feature>
<evidence type="ECO:0000313" key="2">
    <source>
        <dbReference type="EMBL" id="KAF3445308.1"/>
    </source>
</evidence>
<evidence type="ECO:0000313" key="3">
    <source>
        <dbReference type="Proteomes" id="UP000796880"/>
    </source>
</evidence>
<proteinExistence type="predicted"/>
<dbReference type="AlphaFoldDB" id="A0A8K0H455"/>
<organism evidence="2 3">
    <name type="scientific">Rhamnella rubrinervis</name>
    <dbReference type="NCBI Taxonomy" id="2594499"/>
    <lineage>
        <taxon>Eukaryota</taxon>
        <taxon>Viridiplantae</taxon>
        <taxon>Streptophyta</taxon>
        <taxon>Embryophyta</taxon>
        <taxon>Tracheophyta</taxon>
        <taxon>Spermatophyta</taxon>
        <taxon>Magnoliopsida</taxon>
        <taxon>eudicotyledons</taxon>
        <taxon>Gunneridae</taxon>
        <taxon>Pentapetalae</taxon>
        <taxon>rosids</taxon>
        <taxon>fabids</taxon>
        <taxon>Rosales</taxon>
        <taxon>Rhamnaceae</taxon>
        <taxon>rhamnoid group</taxon>
        <taxon>Rhamneae</taxon>
        <taxon>Rhamnella</taxon>
    </lineage>
</organism>
<dbReference type="Proteomes" id="UP000796880">
    <property type="component" value="Unassembled WGS sequence"/>
</dbReference>
<keyword evidence="3" id="KW-1185">Reference proteome</keyword>
<name>A0A8K0H455_9ROSA</name>
<evidence type="ECO:0008006" key="4">
    <source>
        <dbReference type="Google" id="ProtNLM"/>
    </source>
</evidence>
<gene>
    <name evidence="2" type="ORF">FNV43_RR15003</name>
</gene>
<protein>
    <recommendedName>
        <fullName evidence="4">DUF1985 domain-containing protein</fullName>
    </recommendedName>
</protein>
<feature type="compositionally biased region" description="Polar residues" evidence="1">
    <location>
        <begin position="178"/>
        <end position="190"/>
    </location>
</feature>
<sequence>MHVRRNQLEYEDDLVRLTLIYFLECGLLGNESQVHINLDYLSMIENLDYFNEYSWGLVSYNDTLTSLYKALNLHHGKLNKSSTYSLSGVPLAFQYDELKSQIQALNIKIDGMTSDLGNFQLDSMHEFQSIHKTMLEMFDYIKHEYHPAEHATHSNDVNEDAIVCADFENRDLIITTETQENSKNALSPPTNFDPKRPPPNELEMKFFTYMTFSDDVILNYNLCDKFDNLSRYALQLVDIEERRILMHFESENLNLQLSVVKYNDNEVMELIPSKVVYHKTRIKKPKKTNKVIVCSFYRNLGAIEEYITRIREV</sequence>
<dbReference type="PANTHER" id="PTHR48449:SF1">
    <property type="entry name" value="DUF1985 DOMAIN-CONTAINING PROTEIN"/>
    <property type="match status" value="1"/>
</dbReference>